<gene>
    <name evidence="2" type="ORF">Vretifemale_13803</name>
    <name evidence="3" type="ORF">Vretimale_10705</name>
</gene>
<feature type="compositionally biased region" description="Basic and acidic residues" evidence="1">
    <location>
        <begin position="438"/>
        <end position="451"/>
    </location>
</feature>
<organism evidence="2 4">
    <name type="scientific">Volvox reticuliferus</name>
    <dbReference type="NCBI Taxonomy" id="1737510"/>
    <lineage>
        <taxon>Eukaryota</taxon>
        <taxon>Viridiplantae</taxon>
        <taxon>Chlorophyta</taxon>
        <taxon>core chlorophytes</taxon>
        <taxon>Chlorophyceae</taxon>
        <taxon>CS clade</taxon>
        <taxon>Chlamydomonadales</taxon>
        <taxon>Volvocaceae</taxon>
        <taxon>Volvox</taxon>
    </lineage>
</organism>
<proteinExistence type="predicted"/>
<dbReference type="Proteomes" id="UP000722791">
    <property type="component" value="Unassembled WGS sequence"/>
</dbReference>
<protein>
    <submittedName>
        <fullName evidence="2">Uncharacterized protein</fullName>
    </submittedName>
</protein>
<evidence type="ECO:0000313" key="4">
    <source>
        <dbReference type="Proteomes" id="UP000747110"/>
    </source>
</evidence>
<dbReference type="OrthoDB" id="536020at2759"/>
<feature type="region of interest" description="Disordered" evidence="1">
    <location>
        <begin position="1072"/>
        <end position="1116"/>
    </location>
</feature>
<comment type="caution">
    <text evidence="2">The sequence shown here is derived from an EMBL/GenBank/DDBJ whole genome shotgun (WGS) entry which is preliminary data.</text>
</comment>
<feature type="compositionally biased region" description="Low complexity" evidence="1">
    <location>
        <begin position="1083"/>
        <end position="1105"/>
    </location>
</feature>
<keyword evidence="4" id="KW-1185">Reference proteome</keyword>
<feature type="region of interest" description="Disordered" evidence="1">
    <location>
        <begin position="438"/>
        <end position="463"/>
    </location>
</feature>
<accession>A0A8J4CMJ2</accession>
<dbReference type="EMBL" id="BNCQ01000021">
    <property type="protein sequence ID" value="GIM06403.1"/>
    <property type="molecule type" value="Genomic_DNA"/>
</dbReference>
<feature type="region of interest" description="Disordered" evidence="1">
    <location>
        <begin position="1023"/>
        <end position="1050"/>
    </location>
</feature>
<feature type="region of interest" description="Disordered" evidence="1">
    <location>
        <begin position="641"/>
        <end position="684"/>
    </location>
</feature>
<reference evidence="2" key="1">
    <citation type="journal article" date="2021" name="Proc. Natl. Acad. Sci. U.S.A.">
        <title>Three genomes in the algal genus Volvox reveal the fate of a haploid sex-determining region after a transition to homothallism.</title>
        <authorList>
            <person name="Yamamoto K."/>
            <person name="Hamaji T."/>
            <person name="Kawai-Toyooka H."/>
            <person name="Matsuzaki R."/>
            <person name="Takahashi F."/>
            <person name="Nishimura Y."/>
            <person name="Kawachi M."/>
            <person name="Noguchi H."/>
            <person name="Minakuchi Y."/>
            <person name="Umen J.G."/>
            <person name="Toyoda A."/>
            <person name="Nozaki H."/>
        </authorList>
    </citation>
    <scope>NUCLEOTIDE SEQUENCE</scope>
    <source>
        <strain evidence="3">NIES-3785</strain>
        <strain evidence="2">NIES-3786</strain>
    </source>
</reference>
<dbReference type="EMBL" id="BNCP01000032">
    <property type="protein sequence ID" value="GIL85312.1"/>
    <property type="molecule type" value="Genomic_DNA"/>
</dbReference>
<name>A0A8J4CMJ2_9CHLO</name>
<feature type="compositionally biased region" description="Low complexity" evidence="1">
    <location>
        <begin position="649"/>
        <end position="665"/>
    </location>
</feature>
<feature type="region of interest" description="Disordered" evidence="1">
    <location>
        <begin position="1128"/>
        <end position="1166"/>
    </location>
</feature>
<sequence>MWHSLASFAEVELEVNAEAANKSYEKLAIATWELQKHVKELLSEYPGTVAAPGTAVEPTNLEGEAIGHAAQLLSSLCSLSVQGDAISAPGAIYTPKGDARQRSVTDAGPSVFEGANALKAFLSADIPSMRWGAMAPSGAESSSQHPDRTSPGRGAANAHRQGPDLLHVRTNKTMKADAHIVQETDDLRAWVLGALRGLHPDVSLEEVHEALLKGFVRHGALPPREDTAWFKLYGNNDAMVRSRQLLAGLFHISRTSLEAWASITEAFAHGLAQPDGEVTRLAGAWSNTDANGSNAFDVTPNSYQSYVKDLQDKMNHLVGELMRDGLEEEGSPRAGPSLAEKDLAAYRLAVTPCTYLQVVGQKLLHHAAHQIPGMAELPERIPDWALRSLYSGPFAEAVKLALQHGIANINEAFGPCGEGPGERVRGNQLARSLLQSRADCKNDPKRPEPRRQQQQQQLLQREDTAASHSGVLGVLQLASSSAVQSGAAGTRDGKGDACQRALSHARSAMELLAEVERDIQGFERGFIAILQGSANFPRRPGSLGKLQQQQQRPVPPQCLTAYMSVVREDVARAFRDISSTLRTFLYDSVTSAAQICLDVDDPYQLPCPVPLTSDTWPPQGDVWQPLNLSAGQVRCPVRAQARGDDARGRIAPSSNSSSSSSLISSREPDDFRSSAATRGVGDPCTVPGRRAEGAAWTGDRNVPLLIDALSHRILELVSWTTIHLEQLPEAMQGVLVGAALECLSLLMDRLSFVCTNLNDMPGNSPLQLAFLFHSAACCVRRRLEAMQPWLVTAATGRPHDGQDVELVRQHGEALVQADELIVSIREHIILVYMQVMYDVVLSSVDRTNWCAFRPDVMRGQGAGPAVRVWHSMTLRLLYTAALHASPSTAEWILGQVLLESVSCLKQRYLQLGPTVQMLREFVGDAVHLTASVFLFCQPIPVTALLPRAGGARVEHGAGWAPRTQDSETNGAKTEVFSLRVPFPMARALAGSVRELLTRAALLHLPGGQLEEVARKAGLLAGTDAAGEEEPASEEPDRLMPASASRKMSATGSVRLAPLPALRLSRVEAVPLGGNGAKPPLPGAPLAQAQATSAPDAAAATASSSARESHSRSIAEDSALTAVVAAAAETGSWEPSDGNTAPAGSTAPEGRTAPADSTAPEGAFRGRGMVDTIVTDEHRLELWSSWLSSGVVRALTGSSEALELGGGRHAINQLLIPLGNRMADATPAGRGGRDGPTEAEGPLWRSCLEQLAFCASAEEVVLALARRHELHAAVGTEPSGNAESRRVVRGIARQLGLLTGDAEDG</sequence>
<evidence type="ECO:0000313" key="3">
    <source>
        <dbReference type="EMBL" id="GIM06403.1"/>
    </source>
</evidence>
<evidence type="ECO:0000313" key="2">
    <source>
        <dbReference type="EMBL" id="GIL85312.1"/>
    </source>
</evidence>
<feature type="region of interest" description="Disordered" evidence="1">
    <location>
        <begin position="133"/>
        <end position="163"/>
    </location>
</feature>
<dbReference type="Proteomes" id="UP000747110">
    <property type="component" value="Unassembled WGS sequence"/>
</dbReference>
<evidence type="ECO:0000256" key="1">
    <source>
        <dbReference type="SAM" id="MobiDB-lite"/>
    </source>
</evidence>